<dbReference type="PROSITE" id="PS00356">
    <property type="entry name" value="HTH_LACI_1"/>
    <property type="match status" value="1"/>
</dbReference>
<dbReference type="SUPFAM" id="SSF53822">
    <property type="entry name" value="Periplasmic binding protein-like I"/>
    <property type="match status" value="1"/>
</dbReference>
<dbReference type="CDD" id="cd06267">
    <property type="entry name" value="PBP1_LacI_sugar_binding-like"/>
    <property type="match status" value="1"/>
</dbReference>
<dbReference type="Gene3D" id="3.40.50.2300">
    <property type="match status" value="2"/>
</dbReference>
<dbReference type="GO" id="GO:0003677">
    <property type="term" value="F:DNA binding"/>
    <property type="evidence" value="ECO:0007669"/>
    <property type="project" value="UniProtKB-KW"/>
</dbReference>
<organism evidence="6 7">
    <name type="scientific">Nocardiopsis mangrovi</name>
    <dbReference type="NCBI Taxonomy" id="1179818"/>
    <lineage>
        <taxon>Bacteria</taxon>
        <taxon>Bacillati</taxon>
        <taxon>Actinomycetota</taxon>
        <taxon>Actinomycetes</taxon>
        <taxon>Streptosporangiales</taxon>
        <taxon>Nocardiopsidaceae</taxon>
        <taxon>Nocardiopsis</taxon>
    </lineage>
</organism>
<dbReference type="Proteomes" id="UP001595923">
    <property type="component" value="Unassembled WGS sequence"/>
</dbReference>
<evidence type="ECO:0000256" key="4">
    <source>
        <dbReference type="SAM" id="MobiDB-lite"/>
    </source>
</evidence>
<reference evidence="7" key="1">
    <citation type="journal article" date="2019" name="Int. J. Syst. Evol. Microbiol.">
        <title>The Global Catalogue of Microorganisms (GCM) 10K type strain sequencing project: providing services to taxonomists for standard genome sequencing and annotation.</title>
        <authorList>
            <consortium name="The Broad Institute Genomics Platform"/>
            <consortium name="The Broad Institute Genome Sequencing Center for Infectious Disease"/>
            <person name="Wu L."/>
            <person name="Ma J."/>
        </authorList>
    </citation>
    <scope>NUCLEOTIDE SEQUENCE [LARGE SCALE GENOMIC DNA]</scope>
    <source>
        <strain evidence="7">XZYJ18</strain>
    </source>
</reference>
<name>A0ABV9E2B5_9ACTN</name>
<gene>
    <name evidence="6" type="ORF">ACFO4E_23620</name>
</gene>
<dbReference type="InterPro" id="IPR010982">
    <property type="entry name" value="Lambda_DNA-bd_dom_sf"/>
</dbReference>
<dbReference type="InterPro" id="IPR000843">
    <property type="entry name" value="HTH_LacI"/>
</dbReference>
<evidence type="ECO:0000256" key="3">
    <source>
        <dbReference type="ARBA" id="ARBA00023163"/>
    </source>
</evidence>
<keyword evidence="1" id="KW-0805">Transcription regulation</keyword>
<dbReference type="PANTHER" id="PTHR30146">
    <property type="entry name" value="LACI-RELATED TRANSCRIPTIONAL REPRESSOR"/>
    <property type="match status" value="1"/>
</dbReference>
<comment type="caution">
    <text evidence="6">The sequence shown here is derived from an EMBL/GenBank/DDBJ whole genome shotgun (WGS) entry which is preliminary data.</text>
</comment>
<evidence type="ECO:0000256" key="2">
    <source>
        <dbReference type="ARBA" id="ARBA00023125"/>
    </source>
</evidence>
<keyword evidence="3" id="KW-0804">Transcription</keyword>
<proteinExistence type="predicted"/>
<dbReference type="RefSeq" id="WP_378578368.1">
    <property type="nucleotide sequence ID" value="NZ_JBHSFQ010000029.1"/>
</dbReference>
<feature type="domain" description="HTH lacI-type" evidence="5">
    <location>
        <begin position="4"/>
        <end position="58"/>
    </location>
</feature>
<dbReference type="SMART" id="SM00354">
    <property type="entry name" value="HTH_LACI"/>
    <property type="match status" value="1"/>
</dbReference>
<protein>
    <submittedName>
        <fullName evidence="6">LacI family DNA-binding transcriptional regulator</fullName>
    </submittedName>
</protein>
<dbReference type="PANTHER" id="PTHR30146:SF155">
    <property type="entry name" value="ALANINE RACEMASE"/>
    <property type="match status" value="1"/>
</dbReference>
<sequence>MRRLTIADIAEAAGVSTGSVSYALNGKPGVAPETRARILRIAGDLGWRPSAAARALTGGRSGAIGLVVDRPAHVLGIEPFFMQLVSGIQAELGPRSRTSLLLQVIDDRRAELDTYRDWWAERRVDGVLLVDLRAGDPRVDLVADIGLPAVALGPPAPGAGLPCVWSDDAAGVRAAVGHLAALGHRRIARVAGPPALLHTRDRDTAFAEAALDAGLDRPPVVHTDYTGEDGARATRRLLTRPGRPTALVFDNDVMALAALGAAHELGIGVPDQLSVIAWDDSPLCGLARPALTAVARDIPEHGRRAAASLLRLIAGEPAAHVPTPLPVLTRRASTAPPPPEPGGGEPGTG</sequence>
<dbReference type="EMBL" id="JBHSFQ010000029">
    <property type="protein sequence ID" value="MFC4564858.1"/>
    <property type="molecule type" value="Genomic_DNA"/>
</dbReference>
<dbReference type="Pfam" id="PF00356">
    <property type="entry name" value="LacI"/>
    <property type="match status" value="1"/>
</dbReference>
<dbReference type="Gene3D" id="1.10.260.40">
    <property type="entry name" value="lambda repressor-like DNA-binding domains"/>
    <property type="match status" value="1"/>
</dbReference>
<dbReference type="SUPFAM" id="SSF47413">
    <property type="entry name" value="lambda repressor-like DNA-binding domains"/>
    <property type="match status" value="1"/>
</dbReference>
<evidence type="ECO:0000259" key="5">
    <source>
        <dbReference type="PROSITE" id="PS50932"/>
    </source>
</evidence>
<dbReference type="InterPro" id="IPR046335">
    <property type="entry name" value="LacI/GalR-like_sensor"/>
</dbReference>
<keyword evidence="2 6" id="KW-0238">DNA-binding</keyword>
<feature type="region of interest" description="Disordered" evidence="4">
    <location>
        <begin position="321"/>
        <end position="349"/>
    </location>
</feature>
<keyword evidence="7" id="KW-1185">Reference proteome</keyword>
<dbReference type="PROSITE" id="PS50932">
    <property type="entry name" value="HTH_LACI_2"/>
    <property type="match status" value="1"/>
</dbReference>
<dbReference type="CDD" id="cd01392">
    <property type="entry name" value="HTH_LacI"/>
    <property type="match status" value="1"/>
</dbReference>
<accession>A0ABV9E2B5</accession>
<evidence type="ECO:0000313" key="7">
    <source>
        <dbReference type="Proteomes" id="UP001595923"/>
    </source>
</evidence>
<evidence type="ECO:0000256" key="1">
    <source>
        <dbReference type="ARBA" id="ARBA00023015"/>
    </source>
</evidence>
<dbReference type="InterPro" id="IPR028082">
    <property type="entry name" value="Peripla_BP_I"/>
</dbReference>
<dbReference type="Pfam" id="PF13377">
    <property type="entry name" value="Peripla_BP_3"/>
    <property type="match status" value="1"/>
</dbReference>
<evidence type="ECO:0000313" key="6">
    <source>
        <dbReference type="EMBL" id="MFC4564858.1"/>
    </source>
</evidence>